<organism evidence="1 2">
    <name type="scientific">Trametes sanguinea</name>
    <dbReference type="NCBI Taxonomy" id="158606"/>
    <lineage>
        <taxon>Eukaryota</taxon>
        <taxon>Fungi</taxon>
        <taxon>Dikarya</taxon>
        <taxon>Basidiomycota</taxon>
        <taxon>Agaricomycotina</taxon>
        <taxon>Agaricomycetes</taxon>
        <taxon>Polyporales</taxon>
        <taxon>Polyporaceae</taxon>
        <taxon>Trametes</taxon>
    </lineage>
</organism>
<reference evidence="1" key="1">
    <citation type="submission" date="2022-08" db="EMBL/GenBank/DDBJ databases">
        <title>Genome Sequence of Pycnoporus sanguineus.</title>
        <authorList>
            <person name="Buettner E."/>
        </authorList>
    </citation>
    <scope>NUCLEOTIDE SEQUENCE</scope>
    <source>
        <strain evidence="1">CG-C14</strain>
    </source>
</reference>
<sequence length="99" mass="11087">MTRLSTAKRQKILDLYEPVNSEPLSLSVIACRVPCDRSTVRRVLQRVRSLGKLNYDICPKGQPHVLSKQDLRELQLALDHGNAQDATNAQRKVTPHASA</sequence>
<dbReference type="EMBL" id="JANSHE010002425">
    <property type="protein sequence ID" value="KAJ2992033.1"/>
    <property type="molecule type" value="Genomic_DNA"/>
</dbReference>
<keyword evidence="2" id="KW-1185">Reference proteome</keyword>
<proteinExistence type="predicted"/>
<accession>A0ACC1PGA9</accession>
<protein>
    <submittedName>
        <fullName evidence="1">Uncharacterized protein</fullName>
    </submittedName>
</protein>
<dbReference type="Proteomes" id="UP001144978">
    <property type="component" value="Unassembled WGS sequence"/>
</dbReference>
<evidence type="ECO:0000313" key="2">
    <source>
        <dbReference type="Proteomes" id="UP001144978"/>
    </source>
</evidence>
<comment type="caution">
    <text evidence="1">The sequence shown here is derived from an EMBL/GenBank/DDBJ whole genome shotgun (WGS) entry which is preliminary data.</text>
</comment>
<name>A0ACC1PGA9_9APHY</name>
<gene>
    <name evidence="1" type="ORF">NUW54_g8031</name>
</gene>
<evidence type="ECO:0000313" key="1">
    <source>
        <dbReference type="EMBL" id="KAJ2992033.1"/>
    </source>
</evidence>